<comment type="subcellular location">
    <subcellularLocation>
        <location evidence="1">Membrane</location>
        <topology evidence="1">Multi-pass membrane protein</topology>
    </subcellularLocation>
</comment>
<comment type="similarity">
    <text evidence="2">Belongs to the TAPT1 family.</text>
</comment>
<evidence type="ECO:0000256" key="3">
    <source>
        <dbReference type="ARBA" id="ARBA00022692"/>
    </source>
</evidence>
<dbReference type="EMBL" id="CAJPEV010000380">
    <property type="protein sequence ID" value="CAG0884670.1"/>
    <property type="molecule type" value="Genomic_DNA"/>
</dbReference>
<keyword evidence="9" id="KW-1185">Reference proteome</keyword>
<dbReference type="GO" id="GO:0045724">
    <property type="term" value="P:positive regulation of cilium assembly"/>
    <property type="evidence" value="ECO:0007669"/>
    <property type="project" value="TreeGrafter"/>
</dbReference>
<keyword evidence="5 7" id="KW-0472">Membrane</keyword>
<feature type="compositionally biased region" description="Basic and acidic residues" evidence="6">
    <location>
        <begin position="513"/>
        <end position="527"/>
    </location>
</feature>
<evidence type="ECO:0000313" key="9">
    <source>
        <dbReference type="Proteomes" id="UP000677054"/>
    </source>
</evidence>
<evidence type="ECO:0000313" key="8">
    <source>
        <dbReference type="EMBL" id="CAD7243179.1"/>
    </source>
</evidence>
<gene>
    <name evidence="8" type="ORF">DSTB1V02_LOCUS3112</name>
</gene>
<dbReference type="GO" id="GO:0036064">
    <property type="term" value="C:ciliary basal body"/>
    <property type="evidence" value="ECO:0007669"/>
    <property type="project" value="TreeGrafter"/>
</dbReference>
<dbReference type="AlphaFoldDB" id="A0A7R8X9S1"/>
<keyword evidence="3 7" id="KW-0812">Transmembrane</keyword>
<protein>
    <submittedName>
        <fullName evidence="8">Uncharacterized protein</fullName>
    </submittedName>
</protein>
<evidence type="ECO:0000256" key="1">
    <source>
        <dbReference type="ARBA" id="ARBA00004141"/>
    </source>
</evidence>
<evidence type="ECO:0000256" key="6">
    <source>
        <dbReference type="SAM" id="MobiDB-lite"/>
    </source>
</evidence>
<feature type="region of interest" description="Disordered" evidence="6">
    <location>
        <begin position="453"/>
        <end position="578"/>
    </location>
</feature>
<evidence type="ECO:0000256" key="7">
    <source>
        <dbReference type="SAM" id="Phobius"/>
    </source>
</evidence>
<dbReference type="GO" id="GO:0005789">
    <property type="term" value="C:endoplasmic reticulum membrane"/>
    <property type="evidence" value="ECO:0007669"/>
    <property type="project" value="TreeGrafter"/>
</dbReference>
<reference evidence="8" key="1">
    <citation type="submission" date="2020-11" db="EMBL/GenBank/DDBJ databases">
        <authorList>
            <person name="Tran Van P."/>
        </authorList>
    </citation>
    <scope>NUCLEOTIDE SEQUENCE</scope>
</reference>
<evidence type="ECO:0000256" key="4">
    <source>
        <dbReference type="ARBA" id="ARBA00022989"/>
    </source>
</evidence>
<keyword evidence="4 7" id="KW-1133">Transmembrane helix</keyword>
<name>A0A7R8X9S1_9CRUS</name>
<feature type="transmembrane region" description="Helical" evidence="7">
    <location>
        <begin position="339"/>
        <end position="362"/>
    </location>
</feature>
<feature type="transmembrane region" description="Helical" evidence="7">
    <location>
        <begin position="307"/>
        <end position="327"/>
    </location>
</feature>
<feature type="transmembrane region" description="Helical" evidence="7">
    <location>
        <begin position="63"/>
        <end position="89"/>
    </location>
</feature>
<dbReference type="EMBL" id="LR899897">
    <property type="protein sequence ID" value="CAD7243179.1"/>
    <property type="molecule type" value="Genomic_DNA"/>
</dbReference>
<dbReference type="Proteomes" id="UP000677054">
    <property type="component" value="Unassembled WGS sequence"/>
</dbReference>
<dbReference type="PANTHER" id="PTHR13317:SF4">
    <property type="entry name" value="TRANSMEMBRANE ANTERIOR POSTERIOR TRANSFORMATION PROTEIN 1 HOMOLOG"/>
    <property type="match status" value="1"/>
</dbReference>
<dbReference type="OrthoDB" id="29023at2759"/>
<accession>A0A7R8X9S1</accession>
<evidence type="ECO:0000256" key="2">
    <source>
        <dbReference type="ARBA" id="ARBA00008803"/>
    </source>
</evidence>
<sequence>MSKDYYVLDGLLPFIHAELTRNYILENDEERFEEKRKKMYTFMKIPREVEKFMGYGFFQCADAFLFIFTFLPIRFLLALKNLLCWPLYLLKEKKHAWSLHPAEVCDLLKALILIICWRLMMMIDTSMLYHLVKSQSVIKLYIIFNMLEVGDRLFSSFGQDSIDALLWTATEPRGHGRDHLGVLSHLFLASLYFVELKSCVFKKFDKGNLFQVSCSDVRERFHYCILLLLVMLLTMKEYSWKEERFWELCPDCLLVLLSEFLIDWLKHAFITRFNEIPAEVYSEYTVNLAYDLASTKMKKAFSDHSDLVARRMGFIPLPLSVLVMKVLSQSISLSSPASILLGILVYLSLFSFRILNSIVILGKAGDLIDQHKRKLSLQEESKLVIPRYLFARYGSEGYSTASEAESWTPLSWKIGGRMRTASESQVIDSKLQAGISQGLSSLRKTLLRKFHEEYHESHEKSEHSSDNSPDEYHIEPTSHSREELESVPKGNVNRHASNDWAKGSAPSYTSGDEQPHGEKAEPSEGVHRGNLNDQVKENGAEESASAPCCIPSDELPDGEEARPSDSLHIGDSIMYTKL</sequence>
<proteinExistence type="inferred from homology"/>
<feature type="transmembrane region" description="Helical" evidence="7">
    <location>
        <begin position="110"/>
        <end position="132"/>
    </location>
</feature>
<feature type="compositionally biased region" description="Basic and acidic residues" evidence="6">
    <location>
        <begin position="453"/>
        <end position="486"/>
    </location>
</feature>
<evidence type="ECO:0000256" key="5">
    <source>
        <dbReference type="ARBA" id="ARBA00023136"/>
    </source>
</evidence>
<dbReference type="InterPro" id="IPR008010">
    <property type="entry name" value="Tatp1"/>
</dbReference>
<organism evidence="8">
    <name type="scientific">Darwinula stevensoni</name>
    <dbReference type="NCBI Taxonomy" id="69355"/>
    <lineage>
        <taxon>Eukaryota</taxon>
        <taxon>Metazoa</taxon>
        <taxon>Ecdysozoa</taxon>
        <taxon>Arthropoda</taxon>
        <taxon>Crustacea</taxon>
        <taxon>Oligostraca</taxon>
        <taxon>Ostracoda</taxon>
        <taxon>Podocopa</taxon>
        <taxon>Podocopida</taxon>
        <taxon>Darwinulocopina</taxon>
        <taxon>Darwinuloidea</taxon>
        <taxon>Darwinulidae</taxon>
        <taxon>Darwinula</taxon>
    </lineage>
</organism>
<dbReference type="Pfam" id="PF05346">
    <property type="entry name" value="DUF747"/>
    <property type="match status" value="1"/>
</dbReference>
<dbReference type="PANTHER" id="PTHR13317">
    <property type="entry name" value="TRANSMEMBRANE ANTERIOR POSTERIOR TRANSFORMATION PROTEIN 1 HOMOLOG"/>
    <property type="match status" value="1"/>
</dbReference>